<evidence type="ECO:0000256" key="3">
    <source>
        <dbReference type="ARBA" id="ARBA00022989"/>
    </source>
</evidence>
<dbReference type="OrthoDB" id="9779078at2"/>
<feature type="transmembrane region" description="Helical" evidence="5">
    <location>
        <begin position="83"/>
        <end position="104"/>
    </location>
</feature>
<name>A0A328AW42_9CAUL</name>
<feature type="transmembrane region" description="Helical" evidence="5">
    <location>
        <begin position="171"/>
        <end position="200"/>
    </location>
</feature>
<feature type="transmembrane region" description="Helical" evidence="5">
    <location>
        <begin position="240"/>
        <end position="260"/>
    </location>
</feature>
<evidence type="ECO:0000256" key="1">
    <source>
        <dbReference type="ARBA" id="ARBA00004141"/>
    </source>
</evidence>
<accession>A0A328AW42</accession>
<proteinExistence type="inferred from homology"/>
<dbReference type="InterPro" id="IPR051598">
    <property type="entry name" value="TSUP/Inactive_protease-like"/>
</dbReference>
<comment type="subcellular location">
    <subcellularLocation>
        <location evidence="5">Cell membrane</location>
        <topology evidence="5">Multi-pass membrane protein</topology>
    </subcellularLocation>
    <subcellularLocation>
        <location evidence="1">Membrane</location>
        <topology evidence="1">Multi-pass membrane protein</topology>
    </subcellularLocation>
</comment>
<dbReference type="EMBL" id="QFYP01000001">
    <property type="protein sequence ID" value="RAK58829.1"/>
    <property type="molecule type" value="Genomic_DNA"/>
</dbReference>
<feature type="transmembrane region" description="Helical" evidence="5">
    <location>
        <begin position="39"/>
        <end position="62"/>
    </location>
</feature>
<evidence type="ECO:0000256" key="2">
    <source>
        <dbReference type="ARBA" id="ARBA00022692"/>
    </source>
</evidence>
<keyword evidence="5" id="KW-1003">Cell membrane</keyword>
<evidence type="ECO:0000256" key="5">
    <source>
        <dbReference type="RuleBase" id="RU363041"/>
    </source>
</evidence>
<evidence type="ECO:0000313" key="7">
    <source>
        <dbReference type="Proteomes" id="UP000249842"/>
    </source>
</evidence>
<organism evidence="6 7">
    <name type="scientific">Phenylobacterium hankyongense</name>
    <dbReference type="NCBI Taxonomy" id="1813876"/>
    <lineage>
        <taxon>Bacteria</taxon>
        <taxon>Pseudomonadati</taxon>
        <taxon>Pseudomonadota</taxon>
        <taxon>Alphaproteobacteria</taxon>
        <taxon>Caulobacterales</taxon>
        <taxon>Caulobacteraceae</taxon>
        <taxon>Phenylobacterium</taxon>
    </lineage>
</organism>
<keyword evidence="2 5" id="KW-0812">Transmembrane</keyword>
<gene>
    <name evidence="6" type="ORF">DJ021_02950</name>
</gene>
<dbReference type="InterPro" id="IPR002781">
    <property type="entry name" value="TM_pro_TauE-like"/>
</dbReference>
<keyword evidence="3 5" id="KW-1133">Transmembrane helix</keyword>
<dbReference type="Proteomes" id="UP000249842">
    <property type="component" value="Unassembled WGS sequence"/>
</dbReference>
<dbReference type="AlphaFoldDB" id="A0A328AW42"/>
<feature type="transmembrane region" description="Helical" evidence="5">
    <location>
        <begin position="12"/>
        <end position="33"/>
    </location>
</feature>
<protein>
    <recommendedName>
        <fullName evidence="5">Probable membrane transporter protein</fullName>
    </recommendedName>
</protein>
<feature type="transmembrane region" description="Helical" evidence="5">
    <location>
        <begin position="212"/>
        <end position="233"/>
    </location>
</feature>
<comment type="similarity">
    <text evidence="5">Belongs to the 4-toluene sulfonate uptake permease (TSUP) (TC 2.A.102) family.</text>
</comment>
<evidence type="ECO:0000256" key="4">
    <source>
        <dbReference type="ARBA" id="ARBA00023136"/>
    </source>
</evidence>
<dbReference type="Pfam" id="PF01925">
    <property type="entry name" value="TauE"/>
    <property type="match status" value="1"/>
</dbReference>
<comment type="caution">
    <text evidence="6">The sequence shown here is derived from an EMBL/GenBank/DDBJ whole genome shotgun (WGS) entry which is preliminary data.</text>
</comment>
<keyword evidence="7" id="KW-1185">Reference proteome</keyword>
<evidence type="ECO:0000313" key="6">
    <source>
        <dbReference type="EMBL" id="RAK58829.1"/>
    </source>
</evidence>
<dbReference type="GO" id="GO:0005886">
    <property type="term" value="C:plasma membrane"/>
    <property type="evidence" value="ECO:0007669"/>
    <property type="project" value="UniProtKB-SubCell"/>
</dbReference>
<feature type="transmembrane region" description="Helical" evidence="5">
    <location>
        <begin position="116"/>
        <end position="138"/>
    </location>
</feature>
<reference evidence="7" key="1">
    <citation type="submission" date="2018-05" db="EMBL/GenBank/DDBJ databases">
        <authorList>
            <person name="Li X."/>
        </authorList>
    </citation>
    <scope>NUCLEOTIDE SEQUENCE [LARGE SCALE GENOMIC DNA]</scope>
    <source>
        <strain evidence="7">HKS-05</strain>
    </source>
</reference>
<keyword evidence="4 5" id="KW-0472">Membrane</keyword>
<feature type="transmembrane region" description="Helical" evidence="5">
    <location>
        <begin position="272"/>
        <end position="293"/>
    </location>
</feature>
<dbReference type="RefSeq" id="WP_111456122.1">
    <property type="nucleotide sequence ID" value="NZ_QFYP01000001.1"/>
</dbReference>
<sequence>MDIYLPIAEVSVNAPLIVALGAMVGFISGLFGIGGGFLMTPILVFLGIPPAVAVGSLSNHVAASSMSSVIAYGRRRAVDFRMGGVLAAGGAVGSVVGVEVFRWLRLLGQADLVVALSYLVFLGVIGGLMLTESVGAILRRRRNLPPPPRRDRRPPWLYGLPLKMRFPRSRLYISVIPPLALGGFVGVLSAIMGVGGGFILVPAMVYILRMPASVVVGTSLFQIIITTALTGVLQAGRNQTVDIVLASLLLVGGVLGAQFGARASSRFRAEELRALLAFIVLLVGLRMGLGLFLRPDEPFVLMAGAAG</sequence>
<dbReference type="PANTHER" id="PTHR43701:SF12">
    <property type="entry name" value="MEMBRANE TRANSPORTER PROTEIN YTNM-RELATED"/>
    <property type="match status" value="1"/>
</dbReference>
<dbReference type="PANTHER" id="PTHR43701">
    <property type="entry name" value="MEMBRANE TRANSPORTER PROTEIN MJ0441-RELATED"/>
    <property type="match status" value="1"/>
</dbReference>